<proteinExistence type="inferred from homology"/>
<dbReference type="InterPro" id="IPR036249">
    <property type="entry name" value="Thioredoxin-like_sf"/>
</dbReference>
<protein>
    <recommendedName>
        <fullName evidence="5">Thioredoxin</fullName>
    </recommendedName>
</protein>
<dbReference type="PRINTS" id="PR00421">
    <property type="entry name" value="THIOREDOXIN"/>
</dbReference>
<evidence type="ECO:0000313" key="9">
    <source>
        <dbReference type="EMBL" id="EFN52510.1"/>
    </source>
</evidence>
<dbReference type="eggNOG" id="KOG0910">
    <property type="taxonomic scope" value="Eukaryota"/>
</dbReference>
<dbReference type="PANTHER" id="PTHR45663:SF11">
    <property type="entry name" value="GEO12009P1"/>
    <property type="match status" value="1"/>
</dbReference>
<dbReference type="PROSITE" id="PS51352">
    <property type="entry name" value="THIOREDOXIN_2"/>
    <property type="match status" value="1"/>
</dbReference>
<keyword evidence="1" id="KW-0813">Transport</keyword>
<evidence type="ECO:0000256" key="1">
    <source>
        <dbReference type="ARBA" id="ARBA00022448"/>
    </source>
</evidence>
<reference evidence="9 10" key="1">
    <citation type="journal article" date="2010" name="Plant Cell">
        <title>The Chlorella variabilis NC64A genome reveals adaptation to photosymbiosis, coevolution with viruses, and cryptic sex.</title>
        <authorList>
            <person name="Blanc G."/>
            <person name="Duncan G."/>
            <person name="Agarkova I."/>
            <person name="Borodovsky M."/>
            <person name="Gurnon J."/>
            <person name="Kuo A."/>
            <person name="Lindquist E."/>
            <person name="Lucas S."/>
            <person name="Pangilinan J."/>
            <person name="Polle J."/>
            <person name="Salamov A."/>
            <person name="Terry A."/>
            <person name="Yamada T."/>
            <person name="Dunigan D.D."/>
            <person name="Grigoriev I.V."/>
            <person name="Claverie J.M."/>
            <person name="Van Etten J.L."/>
        </authorList>
    </citation>
    <scope>NUCLEOTIDE SEQUENCE [LARGE SCALE GENOMIC DNA]</scope>
    <source>
        <strain evidence="9 10">NC64A</strain>
    </source>
</reference>
<feature type="site" description="Contributes to redox potential value" evidence="6">
    <location>
        <position position="26"/>
    </location>
</feature>
<sequence>MAKFQQMIASSPTPVLVDFFTQWCGPCHQLNRNMKATVIEPVMKDRVKFEKIDTEQHPAVADHFHIHKLPTLVLFKDGQAVDRVEGLMSAQDLQMYLLKLLK</sequence>
<dbReference type="KEGG" id="cvr:CHLNCDRAFT_26868"/>
<dbReference type="Proteomes" id="UP000008141">
    <property type="component" value="Unassembled WGS sequence"/>
</dbReference>
<gene>
    <name evidence="9" type="ORF">CHLNCDRAFT_26868</name>
</gene>
<evidence type="ECO:0000313" key="10">
    <source>
        <dbReference type="Proteomes" id="UP000008141"/>
    </source>
</evidence>
<feature type="active site" description="Nucleophile" evidence="6">
    <location>
        <position position="24"/>
    </location>
</feature>
<keyword evidence="2" id="KW-0249">Electron transport</keyword>
<dbReference type="PROSITE" id="PS00194">
    <property type="entry name" value="THIOREDOXIN_1"/>
    <property type="match status" value="1"/>
</dbReference>
<evidence type="ECO:0000256" key="2">
    <source>
        <dbReference type="ARBA" id="ARBA00022982"/>
    </source>
</evidence>
<dbReference type="GO" id="GO:0015035">
    <property type="term" value="F:protein-disulfide reductase activity"/>
    <property type="evidence" value="ECO:0007669"/>
    <property type="project" value="InterPro"/>
</dbReference>
<feature type="site" description="Deprotonates C-terminal active site Cys" evidence="6">
    <location>
        <position position="18"/>
    </location>
</feature>
<keyword evidence="3 7" id="KW-1015">Disulfide bond</keyword>
<dbReference type="PIRSF" id="PIRSF000077">
    <property type="entry name" value="Thioredoxin"/>
    <property type="match status" value="1"/>
</dbReference>
<feature type="domain" description="Thioredoxin" evidence="8">
    <location>
        <begin position="1"/>
        <end position="102"/>
    </location>
</feature>
<dbReference type="SUPFAM" id="SSF52833">
    <property type="entry name" value="Thioredoxin-like"/>
    <property type="match status" value="1"/>
</dbReference>
<dbReference type="AlphaFoldDB" id="E1ZNW6"/>
<feature type="active site" description="Nucleophile" evidence="6">
    <location>
        <position position="27"/>
    </location>
</feature>
<evidence type="ECO:0000256" key="6">
    <source>
        <dbReference type="PIRSR" id="PIRSR000077-1"/>
    </source>
</evidence>
<keyword evidence="10" id="KW-1185">Reference proteome</keyword>
<evidence type="ECO:0000256" key="5">
    <source>
        <dbReference type="PIRNR" id="PIRNR000077"/>
    </source>
</evidence>
<dbReference type="InterPro" id="IPR017937">
    <property type="entry name" value="Thioredoxin_CS"/>
</dbReference>
<dbReference type="GeneID" id="17351830"/>
<dbReference type="InterPro" id="IPR005746">
    <property type="entry name" value="Thioredoxin"/>
</dbReference>
<dbReference type="InterPro" id="IPR013766">
    <property type="entry name" value="Thioredoxin_domain"/>
</dbReference>
<dbReference type="OrthoDB" id="2121326at2759"/>
<dbReference type="InParanoid" id="E1ZNW6"/>
<dbReference type="GO" id="GO:0005737">
    <property type="term" value="C:cytoplasm"/>
    <property type="evidence" value="ECO:0007669"/>
    <property type="project" value="TreeGrafter"/>
</dbReference>
<comment type="similarity">
    <text evidence="5">Belongs to the thioredoxin family.</text>
</comment>
<dbReference type="PANTHER" id="PTHR45663">
    <property type="entry name" value="GEO12009P1"/>
    <property type="match status" value="1"/>
</dbReference>
<dbReference type="Gene3D" id="3.40.30.10">
    <property type="entry name" value="Glutaredoxin"/>
    <property type="match status" value="1"/>
</dbReference>
<dbReference type="EMBL" id="GL433856">
    <property type="protein sequence ID" value="EFN52510.1"/>
    <property type="molecule type" value="Genomic_DNA"/>
</dbReference>
<dbReference type="RefSeq" id="XP_005844612.1">
    <property type="nucleotide sequence ID" value="XM_005844550.1"/>
</dbReference>
<keyword evidence="4 7" id="KW-0676">Redox-active center</keyword>
<dbReference type="Pfam" id="PF00085">
    <property type="entry name" value="Thioredoxin"/>
    <property type="match status" value="1"/>
</dbReference>
<evidence type="ECO:0000256" key="4">
    <source>
        <dbReference type="ARBA" id="ARBA00023284"/>
    </source>
</evidence>
<organism evidence="10">
    <name type="scientific">Chlorella variabilis</name>
    <name type="common">Green alga</name>
    <dbReference type="NCBI Taxonomy" id="554065"/>
    <lineage>
        <taxon>Eukaryota</taxon>
        <taxon>Viridiplantae</taxon>
        <taxon>Chlorophyta</taxon>
        <taxon>core chlorophytes</taxon>
        <taxon>Trebouxiophyceae</taxon>
        <taxon>Chlorellales</taxon>
        <taxon>Chlorellaceae</taxon>
        <taxon>Chlorella clade</taxon>
        <taxon>Chlorella</taxon>
    </lineage>
</organism>
<name>E1ZNW6_CHLVA</name>
<evidence type="ECO:0000256" key="3">
    <source>
        <dbReference type="ARBA" id="ARBA00023157"/>
    </source>
</evidence>
<evidence type="ECO:0000259" key="8">
    <source>
        <dbReference type="PROSITE" id="PS51352"/>
    </source>
</evidence>
<dbReference type="STRING" id="554065.E1ZNW6"/>
<feature type="disulfide bond" description="Redox-active" evidence="7">
    <location>
        <begin position="24"/>
        <end position="27"/>
    </location>
</feature>
<accession>E1ZNW6</accession>
<feature type="site" description="Contributes to redox potential value" evidence="6">
    <location>
        <position position="25"/>
    </location>
</feature>
<evidence type="ECO:0000256" key="7">
    <source>
        <dbReference type="PIRSR" id="PIRSR000077-4"/>
    </source>
</evidence>
<dbReference type="CDD" id="cd02947">
    <property type="entry name" value="TRX_family"/>
    <property type="match status" value="1"/>
</dbReference>